<gene>
    <name evidence="2" type="ORF">Vbra_19043</name>
</gene>
<feature type="region of interest" description="Disordered" evidence="1">
    <location>
        <begin position="618"/>
        <end position="666"/>
    </location>
</feature>
<accession>A0A0G4GXW4</accession>
<dbReference type="VEuPathDB" id="CryptoDB:Vbra_19043"/>
<reference evidence="2 3" key="1">
    <citation type="submission" date="2014-11" db="EMBL/GenBank/DDBJ databases">
        <authorList>
            <person name="Zhu J."/>
            <person name="Qi W."/>
            <person name="Song R."/>
        </authorList>
    </citation>
    <scope>NUCLEOTIDE SEQUENCE [LARGE SCALE GENOMIC DNA]</scope>
</reference>
<organism evidence="2 3">
    <name type="scientific">Vitrella brassicaformis (strain CCMP3155)</name>
    <dbReference type="NCBI Taxonomy" id="1169540"/>
    <lineage>
        <taxon>Eukaryota</taxon>
        <taxon>Sar</taxon>
        <taxon>Alveolata</taxon>
        <taxon>Colpodellida</taxon>
        <taxon>Vitrellaceae</taxon>
        <taxon>Vitrella</taxon>
    </lineage>
</organism>
<dbReference type="Proteomes" id="UP000041254">
    <property type="component" value="Unassembled WGS sequence"/>
</dbReference>
<feature type="region of interest" description="Disordered" evidence="1">
    <location>
        <begin position="504"/>
        <end position="543"/>
    </location>
</feature>
<evidence type="ECO:0000256" key="1">
    <source>
        <dbReference type="SAM" id="MobiDB-lite"/>
    </source>
</evidence>
<evidence type="ECO:0000313" key="2">
    <source>
        <dbReference type="EMBL" id="CEM35969.1"/>
    </source>
</evidence>
<feature type="region of interest" description="Disordered" evidence="1">
    <location>
        <begin position="722"/>
        <end position="774"/>
    </location>
</feature>
<proteinExistence type="predicted"/>
<dbReference type="InParanoid" id="A0A0G4GXW4"/>
<keyword evidence="3" id="KW-1185">Reference proteome</keyword>
<name>A0A0G4GXW4_VITBC</name>
<feature type="compositionally biased region" description="Polar residues" evidence="1">
    <location>
        <begin position="729"/>
        <end position="739"/>
    </location>
</feature>
<dbReference type="EMBL" id="CDMY01000869">
    <property type="protein sequence ID" value="CEM35969.1"/>
    <property type="molecule type" value="Genomic_DNA"/>
</dbReference>
<sequence length="774" mass="87351">MRVKEHKADASAPPEKYTLTVRVAGPRQLGLDLAFRIHVDHHATQGGLPAPLCALRDFLQTLASSKAIDPREVEDARDPERRIKEWHWTIVKETEALERKLKEADDVIRKKESKEKAMQDMLASFHKEIASLRSQLTRSRRSSSRGLSRAGSEADSPTHAERVTFFDAEKYITDDLVNQLLAQKKDEMQAKFDREMTMQLQRFHALKENYVSKCFRLRSNQVYLHRLKGKLGIRDNEDLVAKLGELDQSEIWHILQTMENELVQIDDKCRQTTGKEPLKRLASFNPVNDLRLELLGPNFDITKVKHKRKSDAFQHFMQSLANNDVERKDAASQTDAALLLHMSRVMGAFQKAKNRSSTYELIEMEHTGMQTDLSLVEIDLLIAHANQSLARERFKPASDTPMAELPMVISKISSPGLRQMEGDMKGASLPEIEAVMEKLDTYETAAKNQFQRVMELKRHQCTKLHEALLEKTKSLGASDHGEESAEMRRHEKLIERLELSMQSSAYSTGTPAMLTPRLDRRKKKKTLQASVQTDPYAAPEQRSLVPVPAPQKSNEAPVLKCPGFPVELGITPFLKLRLDPTLQEREDSLRDQSTASRDEAGKSTALSTVALHCSLITSSSSAKSDDSGELAVESIQRGKRRAESPAEPPPLRYSSGGSPSTLSPREKTELFLNTERTRRIAPLSQRFVPPVLPVIGESFGEARPLRPHTRDTRITGVARRAPVHHQVDRPQTTTQNVSHCSDIQEEAQQESSIEHERDSPEMSFRGQTEGDYSV</sequence>
<evidence type="ECO:0000313" key="3">
    <source>
        <dbReference type="Proteomes" id="UP000041254"/>
    </source>
</evidence>
<protein>
    <submittedName>
        <fullName evidence="2">Uncharacterized protein</fullName>
    </submittedName>
</protein>
<dbReference type="AlphaFoldDB" id="A0A0G4GXW4"/>
<feature type="region of interest" description="Disordered" evidence="1">
    <location>
        <begin position="134"/>
        <end position="158"/>
    </location>
</feature>